<gene>
    <name evidence="2" type="ORF">Amon01_000333000</name>
</gene>
<evidence type="ECO:0000256" key="1">
    <source>
        <dbReference type="SAM" id="Phobius"/>
    </source>
</evidence>
<accession>A0A9W6YVE8</accession>
<dbReference type="EMBL" id="BSXU01001371">
    <property type="protein sequence ID" value="GMG26736.1"/>
    <property type="molecule type" value="Genomic_DNA"/>
</dbReference>
<reference evidence="2" key="1">
    <citation type="submission" date="2023-04" db="EMBL/GenBank/DDBJ databases">
        <title>Ambrosiozyma monospora NBRC 1965.</title>
        <authorList>
            <person name="Ichikawa N."/>
            <person name="Sato H."/>
            <person name="Tonouchi N."/>
        </authorList>
    </citation>
    <scope>NUCLEOTIDE SEQUENCE</scope>
    <source>
        <strain evidence="2">NBRC 1965</strain>
    </source>
</reference>
<name>A0A9W6YVE8_AMBMO</name>
<evidence type="ECO:0000313" key="2">
    <source>
        <dbReference type="EMBL" id="GMG26736.1"/>
    </source>
</evidence>
<organism evidence="2 3">
    <name type="scientific">Ambrosiozyma monospora</name>
    <name type="common">Yeast</name>
    <name type="synonym">Endomycopsis monosporus</name>
    <dbReference type="NCBI Taxonomy" id="43982"/>
    <lineage>
        <taxon>Eukaryota</taxon>
        <taxon>Fungi</taxon>
        <taxon>Dikarya</taxon>
        <taxon>Ascomycota</taxon>
        <taxon>Saccharomycotina</taxon>
        <taxon>Pichiomycetes</taxon>
        <taxon>Pichiales</taxon>
        <taxon>Pichiaceae</taxon>
        <taxon>Ambrosiozyma</taxon>
    </lineage>
</organism>
<dbReference type="AlphaFoldDB" id="A0A9W6YVE8"/>
<proteinExistence type="predicted"/>
<dbReference type="Proteomes" id="UP001165063">
    <property type="component" value="Unassembled WGS sequence"/>
</dbReference>
<feature type="transmembrane region" description="Helical" evidence="1">
    <location>
        <begin position="56"/>
        <end position="81"/>
    </location>
</feature>
<comment type="caution">
    <text evidence="2">The sequence shown here is derived from an EMBL/GenBank/DDBJ whole genome shotgun (WGS) entry which is preliminary data.</text>
</comment>
<keyword evidence="3" id="KW-1185">Reference proteome</keyword>
<keyword evidence="1" id="KW-0472">Membrane</keyword>
<keyword evidence="1" id="KW-0812">Transmembrane</keyword>
<sequence length="160" mass="18071">MHELNLYEPVDLWTDWDDPICTNMPNALNAQYAQCPICRPAHEHDEFASKIFAVDLILILILILSVILSLSDILILILILIDRDSSTCQLPVASCQWPANCELNSSLNSSVLQFFNFELTGYKYCKLHTVQCSTSTLNSPTCTLTTYHTTRPPTTHHPPH</sequence>
<protein>
    <submittedName>
        <fullName evidence="2">Unnamed protein product</fullName>
    </submittedName>
</protein>
<keyword evidence="1" id="KW-1133">Transmembrane helix</keyword>
<evidence type="ECO:0000313" key="3">
    <source>
        <dbReference type="Proteomes" id="UP001165063"/>
    </source>
</evidence>